<dbReference type="SUPFAM" id="SSF52980">
    <property type="entry name" value="Restriction endonuclease-like"/>
    <property type="match status" value="1"/>
</dbReference>
<dbReference type="PANTHER" id="PTHR30015:SF7">
    <property type="entry name" value="TYPE IV METHYL-DIRECTED RESTRICTION ENZYME ECOKMRR"/>
    <property type="match status" value="1"/>
</dbReference>
<dbReference type="InterPro" id="IPR052906">
    <property type="entry name" value="Type_IV_Methyl-Rstrct_Enzyme"/>
</dbReference>
<dbReference type="Proteomes" id="UP000823863">
    <property type="component" value="Unassembled WGS sequence"/>
</dbReference>
<dbReference type="InterPro" id="IPR025745">
    <property type="entry name" value="Mrr-like_N_dom"/>
</dbReference>
<accession>A0A9D2PRM0</accession>
<feature type="domain" description="Restriction endonuclease type IV Mrr" evidence="1">
    <location>
        <begin position="158"/>
        <end position="271"/>
    </location>
</feature>
<evidence type="ECO:0000259" key="2">
    <source>
        <dbReference type="Pfam" id="PF14338"/>
    </source>
</evidence>
<dbReference type="InterPro" id="IPR011856">
    <property type="entry name" value="tRNA_endonuc-like_dom_sf"/>
</dbReference>
<reference evidence="3" key="1">
    <citation type="journal article" date="2021" name="PeerJ">
        <title>Extensive microbial diversity within the chicken gut microbiome revealed by metagenomics and culture.</title>
        <authorList>
            <person name="Gilroy R."/>
            <person name="Ravi A."/>
            <person name="Getino M."/>
            <person name="Pursley I."/>
            <person name="Horton D.L."/>
            <person name="Alikhan N.F."/>
            <person name="Baker D."/>
            <person name="Gharbi K."/>
            <person name="Hall N."/>
            <person name="Watson M."/>
            <person name="Adriaenssens E.M."/>
            <person name="Foster-Nyarko E."/>
            <person name="Jarju S."/>
            <person name="Secka A."/>
            <person name="Antonio M."/>
            <person name="Oren A."/>
            <person name="Chaudhuri R.R."/>
            <person name="La Ragione R."/>
            <person name="Hildebrand F."/>
            <person name="Pallen M.J."/>
        </authorList>
    </citation>
    <scope>NUCLEOTIDE SEQUENCE</scope>
    <source>
        <strain evidence="3">CHK198-12963</strain>
    </source>
</reference>
<evidence type="ECO:0000313" key="4">
    <source>
        <dbReference type="Proteomes" id="UP000823863"/>
    </source>
</evidence>
<proteinExistence type="predicted"/>
<dbReference type="EC" id="3.1.21.-" evidence="3"/>
<dbReference type="EMBL" id="DWWB01000016">
    <property type="protein sequence ID" value="HJC65834.1"/>
    <property type="molecule type" value="Genomic_DNA"/>
</dbReference>
<comment type="caution">
    <text evidence="3">The sequence shown here is derived from an EMBL/GenBank/DDBJ whole genome shotgun (WGS) entry which is preliminary data.</text>
</comment>
<keyword evidence="3" id="KW-0540">Nuclease</keyword>
<evidence type="ECO:0000259" key="1">
    <source>
        <dbReference type="Pfam" id="PF04471"/>
    </source>
</evidence>
<dbReference type="Gene3D" id="3.40.1350.10">
    <property type="match status" value="1"/>
</dbReference>
<keyword evidence="3" id="KW-0255">Endonuclease</keyword>
<dbReference type="Pfam" id="PF04471">
    <property type="entry name" value="Mrr_cat"/>
    <property type="match status" value="1"/>
</dbReference>
<dbReference type="Pfam" id="PF14338">
    <property type="entry name" value="Mrr_N"/>
    <property type="match status" value="1"/>
</dbReference>
<protein>
    <submittedName>
        <fullName evidence="3">Restriction endonuclease</fullName>
        <ecNumber evidence="3">3.1.21.-</ecNumber>
    </submittedName>
</protein>
<name>A0A9D2PRM0_9FIRM</name>
<gene>
    <name evidence="3" type="ORF">H9931_03810</name>
</gene>
<organism evidence="3 4">
    <name type="scientific">Candidatus Enterocloster excrementigallinarum</name>
    <dbReference type="NCBI Taxonomy" id="2838558"/>
    <lineage>
        <taxon>Bacteria</taxon>
        <taxon>Bacillati</taxon>
        <taxon>Bacillota</taxon>
        <taxon>Clostridia</taxon>
        <taxon>Lachnospirales</taxon>
        <taxon>Lachnospiraceae</taxon>
        <taxon>Enterocloster</taxon>
    </lineage>
</organism>
<dbReference type="AlphaFoldDB" id="A0A9D2PRM0"/>
<dbReference type="InterPro" id="IPR011335">
    <property type="entry name" value="Restrct_endonuc-II-like"/>
</dbReference>
<feature type="domain" description="Restriction system protein Mrr-like N-terminal" evidence="2">
    <location>
        <begin position="6"/>
        <end position="91"/>
    </location>
</feature>
<dbReference type="InterPro" id="IPR007560">
    <property type="entry name" value="Restrct_endonuc_IV_Mrr"/>
</dbReference>
<keyword evidence="3" id="KW-0378">Hydrolase</keyword>
<reference evidence="3" key="2">
    <citation type="submission" date="2021-04" db="EMBL/GenBank/DDBJ databases">
        <authorList>
            <person name="Gilroy R."/>
        </authorList>
    </citation>
    <scope>NUCLEOTIDE SEQUENCE</scope>
    <source>
        <strain evidence="3">CHK198-12963</strain>
    </source>
</reference>
<dbReference type="PANTHER" id="PTHR30015">
    <property type="entry name" value="MRR RESTRICTION SYSTEM PROTEIN"/>
    <property type="match status" value="1"/>
</dbReference>
<evidence type="ECO:0000313" key="3">
    <source>
        <dbReference type="EMBL" id="HJC65834.1"/>
    </source>
</evidence>
<dbReference type="GO" id="GO:0009307">
    <property type="term" value="P:DNA restriction-modification system"/>
    <property type="evidence" value="ECO:0007669"/>
    <property type="project" value="InterPro"/>
</dbReference>
<sequence length="297" mass="33663">MPLPKYNELYIPLLTAIQDGNIYTMKEIKAKVSQAMSLTEEELSERLPSGTQTVYDNRIGWAKTYLKKAGLVEAPERAHVVITPEGKRILESGIPVTNELLMKQSPEFAKFQKRNTADIPAMQEEEDDMETPQETFERVYRTINEQLADDLLTEIMNQSAAFFENLVVDLMKSMNYGDGFVTKISGDNGIDGVIHEDKLGFSLIYIQAKRWDPSTTIGKPEIQKFAGAMMGPPRIEKGLFITTARFSKGAQEFADAQHIILVDGRRLTELMIEYDLGVSTQKVYRIKRIDSDYFSDN</sequence>
<dbReference type="GO" id="GO:0015666">
    <property type="term" value="F:restriction endodeoxyribonuclease activity"/>
    <property type="evidence" value="ECO:0007669"/>
    <property type="project" value="TreeGrafter"/>
</dbReference>
<dbReference type="GO" id="GO:0003677">
    <property type="term" value="F:DNA binding"/>
    <property type="evidence" value="ECO:0007669"/>
    <property type="project" value="InterPro"/>
</dbReference>